<dbReference type="InterPro" id="IPR002885">
    <property type="entry name" value="PPR_rpt"/>
</dbReference>
<dbReference type="Pfam" id="PF13041">
    <property type="entry name" value="PPR_2"/>
    <property type="match status" value="1"/>
</dbReference>
<evidence type="ECO:0008006" key="5">
    <source>
        <dbReference type="Google" id="ProtNLM"/>
    </source>
</evidence>
<dbReference type="GO" id="GO:0003723">
    <property type="term" value="F:RNA binding"/>
    <property type="evidence" value="ECO:0007669"/>
    <property type="project" value="InterPro"/>
</dbReference>
<evidence type="ECO:0000313" key="3">
    <source>
        <dbReference type="EMBL" id="KAF7148404.1"/>
    </source>
</evidence>
<dbReference type="InterPro" id="IPR011990">
    <property type="entry name" value="TPR-like_helical_dom_sf"/>
</dbReference>
<dbReference type="Proteomes" id="UP000626092">
    <property type="component" value="Unassembled WGS sequence"/>
</dbReference>
<organism evidence="3 4">
    <name type="scientific">Rhododendron simsii</name>
    <name type="common">Sims's rhododendron</name>
    <dbReference type="NCBI Taxonomy" id="118357"/>
    <lineage>
        <taxon>Eukaryota</taxon>
        <taxon>Viridiplantae</taxon>
        <taxon>Streptophyta</taxon>
        <taxon>Embryophyta</taxon>
        <taxon>Tracheophyta</taxon>
        <taxon>Spermatophyta</taxon>
        <taxon>Magnoliopsida</taxon>
        <taxon>eudicotyledons</taxon>
        <taxon>Gunneridae</taxon>
        <taxon>Pentapetalae</taxon>
        <taxon>asterids</taxon>
        <taxon>Ericales</taxon>
        <taxon>Ericaceae</taxon>
        <taxon>Ericoideae</taxon>
        <taxon>Rhodoreae</taxon>
        <taxon>Rhododendron</taxon>
    </lineage>
</organism>
<dbReference type="EMBL" id="WJXA01000003">
    <property type="protein sequence ID" value="KAF7148404.1"/>
    <property type="molecule type" value="Genomic_DNA"/>
</dbReference>
<dbReference type="Pfam" id="PF01535">
    <property type="entry name" value="PPR"/>
    <property type="match status" value="5"/>
</dbReference>
<gene>
    <name evidence="3" type="ORF">RHSIM_Rhsim03G0256300</name>
</gene>
<dbReference type="OrthoDB" id="751155at2759"/>
<dbReference type="PROSITE" id="PS51375">
    <property type="entry name" value="PPR"/>
    <property type="match status" value="2"/>
</dbReference>
<dbReference type="PANTHER" id="PTHR47926:SF533">
    <property type="entry name" value="DYW DOMAIN-CONTAINING PROTEIN"/>
    <property type="match status" value="1"/>
</dbReference>
<reference evidence="3" key="1">
    <citation type="submission" date="2019-11" db="EMBL/GenBank/DDBJ databases">
        <authorList>
            <person name="Liu Y."/>
            <person name="Hou J."/>
            <person name="Li T.-Q."/>
            <person name="Guan C.-H."/>
            <person name="Wu X."/>
            <person name="Wu H.-Z."/>
            <person name="Ling F."/>
            <person name="Zhang R."/>
            <person name="Shi X.-G."/>
            <person name="Ren J.-P."/>
            <person name="Chen E.-F."/>
            <person name="Sun J.-M."/>
        </authorList>
    </citation>
    <scope>NUCLEOTIDE SEQUENCE</scope>
    <source>
        <strain evidence="3">Adult_tree_wgs_1</strain>
        <tissue evidence="3">Leaves</tissue>
    </source>
</reference>
<dbReference type="InterPro" id="IPR046960">
    <property type="entry name" value="PPR_At4g14850-like_plant"/>
</dbReference>
<feature type="repeat" description="PPR" evidence="2">
    <location>
        <begin position="440"/>
        <end position="470"/>
    </location>
</feature>
<evidence type="ECO:0000256" key="1">
    <source>
        <dbReference type="ARBA" id="ARBA00022737"/>
    </source>
</evidence>
<dbReference type="FunFam" id="1.25.40.10:FF:000144">
    <property type="entry name" value="Pentatricopeptide repeat-containing protein, mitochondrial"/>
    <property type="match status" value="1"/>
</dbReference>
<dbReference type="AlphaFoldDB" id="A0A834HC33"/>
<accession>A0A834HC33</accession>
<feature type="repeat" description="PPR" evidence="2">
    <location>
        <begin position="360"/>
        <end position="394"/>
    </location>
</feature>
<evidence type="ECO:0000256" key="2">
    <source>
        <dbReference type="PROSITE-ProRule" id="PRU00708"/>
    </source>
</evidence>
<keyword evidence="1" id="KW-0677">Repeat</keyword>
<dbReference type="Gene3D" id="1.25.40.10">
    <property type="entry name" value="Tetratricopeptide repeat domain"/>
    <property type="match status" value="4"/>
</dbReference>
<dbReference type="PANTHER" id="PTHR47926">
    <property type="entry name" value="PENTATRICOPEPTIDE REPEAT-CONTAINING PROTEIN"/>
    <property type="match status" value="1"/>
</dbReference>
<proteinExistence type="predicted"/>
<sequence length="504" mass="56190">MKVNNAAKWTREEQGWKGKGSIYRHDNYTFASVLSLCSLELVDFGRQMHSIVIKIGFLGRASVINAQLTMYFGYGNVNDAYEVFEEAEGIHDEITYNAMIGGFSNCSCARVGHQIHAQAIMMGFEMCTSVSNAIVTMYSSRGDLNAAYMVFERLEGKDIVSWNAMITSYAQGNLGGTSTLAYVKMQREGTQLDECTIESLLASLESIEIVEMIQSLMIRNGLVFKIEVSNAFIFAFSKHGYMKQAYEVFSDMSPRNLIYWNTVIYGFQLNGFAVKGLEQFSLLLLLSRLRPNVYTLSIVLSICASVSSLRHGKQVHGYIIKQGLFSEALLANALISMYTKSGVLDLCLRVFNSMSIINKDIVSWNSLISAYAQHGEGKKAVRCLEAMLDSGGVQPDQATFTSVLSACSHSSLVEDFKLYGQAGYLDEAERLLNGKHIELDSNTWWTLFSSCAAHGQWEEAANLREMMKSHWVIKQPGYSWVTSQVSSKTMNAHGFGIEIMPLSY</sequence>
<name>A0A834HC33_RHOSS</name>
<comment type="caution">
    <text evidence="3">The sequence shown here is derived from an EMBL/GenBank/DDBJ whole genome shotgun (WGS) entry which is preliminary data.</text>
</comment>
<evidence type="ECO:0000313" key="4">
    <source>
        <dbReference type="Proteomes" id="UP000626092"/>
    </source>
</evidence>
<dbReference type="GO" id="GO:0009451">
    <property type="term" value="P:RNA modification"/>
    <property type="evidence" value="ECO:0007669"/>
    <property type="project" value="InterPro"/>
</dbReference>
<keyword evidence="4" id="KW-1185">Reference proteome</keyword>
<dbReference type="NCBIfam" id="TIGR00756">
    <property type="entry name" value="PPR"/>
    <property type="match status" value="1"/>
</dbReference>
<protein>
    <recommendedName>
        <fullName evidence="5">Pentatricopeptide repeat-containing protein</fullName>
    </recommendedName>
</protein>